<organism evidence="1 2">
    <name type="scientific">Kineococcus mangrovi</name>
    <dbReference type="NCBI Taxonomy" id="1660183"/>
    <lineage>
        <taxon>Bacteria</taxon>
        <taxon>Bacillati</taxon>
        <taxon>Actinomycetota</taxon>
        <taxon>Actinomycetes</taxon>
        <taxon>Kineosporiales</taxon>
        <taxon>Kineosporiaceae</taxon>
        <taxon>Kineococcus</taxon>
    </lineage>
</organism>
<evidence type="ECO:0000313" key="2">
    <source>
        <dbReference type="Proteomes" id="UP001566476"/>
    </source>
</evidence>
<accession>A0ABV4HXM2</accession>
<reference evidence="1 2" key="1">
    <citation type="submission" date="2024-07" db="EMBL/GenBank/DDBJ databases">
        <authorList>
            <person name="Thanompreechachai J."/>
            <person name="Duangmal K."/>
        </authorList>
    </citation>
    <scope>NUCLEOTIDE SEQUENCE [LARGE SCALE GENOMIC DNA]</scope>
    <source>
        <strain evidence="1 2">TBRC 1896</strain>
    </source>
</reference>
<protein>
    <submittedName>
        <fullName evidence="1">Uncharacterized protein</fullName>
    </submittedName>
</protein>
<gene>
    <name evidence="1" type="ORF">AB2L28_02880</name>
</gene>
<keyword evidence="2" id="KW-1185">Reference proteome</keyword>
<sequence>MLSFGWPWRGSGFGPDDLPQPRHRFTSTGDARAFRLLAQRFLGPQLGPQLVDVDETGPLYLGAL</sequence>
<name>A0ABV4HXM2_9ACTN</name>
<dbReference type="RefSeq" id="WP_370717203.1">
    <property type="nucleotide sequence ID" value="NZ_JBGGTQ010000001.1"/>
</dbReference>
<evidence type="ECO:0000313" key="1">
    <source>
        <dbReference type="EMBL" id="MEZ0491179.1"/>
    </source>
</evidence>
<dbReference type="Proteomes" id="UP001566476">
    <property type="component" value="Unassembled WGS sequence"/>
</dbReference>
<comment type="caution">
    <text evidence="1">The sequence shown here is derived from an EMBL/GenBank/DDBJ whole genome shotgun (WGS) entry which is preliminary data.</text>
</comment>
<dbReference type="EMBL" id="JBGGTQ010000001">
    <property type="protein sequence ID" value="MEZ0491179.1"/>
    <property type="molecule type" value="Genomic_DNA"/>
</dbReference>
<proteinExistence type="predicted"/>